<evidence type="ECO:0000313" key="6">
    <source>
        <dbReference type="Proteomes" id="UP000319715"/>
    </source>
</evidence>
<evidence type="ECO:0000256" key="2">
    <source>
        <dbReference type="ARBA" id="ARBA00023125"/>
    </source>
</evidence>
<dbReference type="PANTHER" id="PTHR36511:SF3">
    <property type="entry name" value="ANTITOXIN HIGA-2"/>
    <property type="match status" value="1"/>
</dbReference>
<protein>
    <submittedName>
        <fullName evidence="5">Helix-turn-helix domain-containing protein</fullName>
    </submittedName>
</protein>
<dbReference type="InterPro" id="IPR047761">
    <property type="entry name" value="NadS-like"/>
</dbReference>
<dbReference type="Gene3D" id="1.10.260.40">
    <property type="entry name" value="lambda repressor-like DNA-binding domains"/>
    <property type="match status" value="1"/>
</dbReference>
<dbReference type="SMART" id="SM00530">
    <property type="entry name" value="HTH_XRE"/>
    <property type="match status" value="1"/>
</dbReference>
<comment type="caution">
    <text evidence="5">The sequence shown here is derived from an EMBL/GenBank/DDBJ whole genome shotgun (WGS) entry which is preliminary data.</text>
</comment>
<dbReference type="InterPro" id="IPR001387">
    <property type="entry name" value="Cro/C1-type_HTH"/>
</dbReference>
<keyword evidence="1" id="KW-0805">Transcription regulation</keyword>
<dbReference type="RefSeq" id="WP_104187608.1">
    <property type="nucleotide sequence ID" value="NZ_CP109854.1"/>
</dbReference>
<evidence type="ECO:0000256" key="3">
    <source>
        <dbReference type="ARBA" id="ARBA00023163"/>
    </source>
</evidence>
<dbReference type="Pfam" id="PF01381">
    <property type="entry name" value="HTH_3"/>
    <property type="match status" value="1"/>
</dbReference>
<name>A0ABY3A317_9GAMM</name>
<evidence type="ECO:0000256" key="1">
    <source>
        <dbReference type="ARBA" id="ARBA00023015"/>
    </source>
</evidence>
<dbReference type="EMBL" id="VICF01000002">
    <property type="protein sequence ID" value="TQC75704.1"/>
    <property type="molecule type" value="Genomic_DNA"/>
</dbReference>
<dbReference type="PROSITE" id="PS50943">
    <property type="entry name" value="HTH_CROC1"/>
    <property type="match status" value="1"/>
</dbReference>
<reference evidence="5 6" key="1">
    <citation type="submission" date="2019-06" db="EMBL/GenBank/DDBJ databases">
        <title>Pantoea dispersa Assembly.</title>
        <authorList>
            <person name="Wang J."/>
        </authorList>
    </citation>
    <scope>NUCLEOTIDE SEQUENCE [LARGE SCALE GENOMIC DNA]</scope>
    <source>
        <strain evidence="6">bio</strain>
    </source>
</reference>
<feature type="domain" description="HTH cro/C1-type" evidence="4">
    <location>
        <begin position="39"/>
        <end position="82"/>
    </location>
</feature>
<dbReference type="NCBIfam" id="NF041265">
    <property type="entry name" value="NadS"/>
    <property type="match status" value="1"/>
</dbReference>
<sequence>MEKQLFNDLLESVQEMVAIEQGHESPDMNRVHRHELPDVKLIRKNAGLKQVEFAHAMGVSVDLIRSWEQHRRNPTGPALKMLYLIQQQPLLINALQAL</sequence>
<gene>
    <name evidence="5" type="ORF">FK492_07255</name>
</gene>
<keyword evidence="3" id="KW-0804">Transcription</keyword>
<dbReference type="CDD" id="cd00093">
    <property type="entry name" value="HTH_XRE"/>
    <property type="match status" value="1"/>
</dbReference>
<keyword evidence="2" id="KW-0238">DNA-binding</keyword>
<evidence type="ECO:0000313" key="5">
    <source>
        <dbReference type="EMBL" id="TQC75704.1"/>
    </source>
</evidence>
<proteinExistence type="predicted"/>
<dbReference type="InterPro" id="IPR052359">
    <property type="entry name" value="HTH-type_reg/antitoxin"/>
</dbReference>
<evidence type="ECO:0000259" key="4">
    <source>
        <dbReference type="PROSITE" id="PS50943"/>
    </source>
</evidence>
<accession>A0ABY3A317</accession>
<dbReference type="Proteomes" id="UP000319715">
    <property type="component" value="Unassembled WGS sequence"/>
</dbReference>
<keyword evidence="6" id="KW-1185">Reference proteome</keyword>
<dbReference type="SUPFAM" id="SSF47413">
    <property type="entry name" value="lambda repressor-like DNA-binding domains"/>
    <property type="match status" value="1"/>
</dbReference>
<dbReference type="InterPro" id="IPR010982">
    <property type="entry name" value="Lambda_DNA-bd_dom_sf"/>
</dbReference>
<organism evidence="5 6">
    <name type="scientific">Pantoea dispersa</name>
    <dbReference type="NCBI Taxonomy" id="59814"/>
    <lineage>
        <taxon>Bacteria</taxon>
        <taxon>Pseudomonadati</taxon>
        <taxon>Pseudomonadota</taxon>
        <taxon>Gammaproteobacteria</taxon>
        <taxon>Enterobacterales</taxon>
        <taxon>Erwiniaceae</taxon>
        <taxon>Pantoea</taxon>
    </lineage>
</organism>
<dbReference type="PANTHER" id="PTHR36511">
    <property type="entry name" value="MERR FAMILY BACTERIAL REGULATORY PROTEIN"/>
    <property type="match status" value="1"/>
</dbReference>